<evidence type="ECO:0000256" key="1">
    <source>
        <dbReference type="SAM" id="MobiDB-lite"/>
    </source>
</evidence>
<dbReference type="Proteomes" id="UP001212803">
    <property type="component" value="Chromosome"/>
</dbReference>
<accession>A0ABY7M6R3</accession>
<dbReference type="EMBL" id="CP115149">
    <property type="protein sequence ID" value="WBL36194.1"/>
    <property type="molecule type" value="Genomic_DNA"/>
</dbReference>
<protein>
    <submittedName>
        <fullName evidence="3">M23 family metallopeptidase</fullName>
    </submittedName>
</protein>
<evidence type="ECO:0000259" key="2">
    <source>
        <dbReference type="Pfam" id="PF01551"/>
    </source>
</evidence>
<dbReference type="PANTHER" id="PTHR21666:SF287">
    <property type="entry name" value="CYTOPLASMIC MEMBRANE PROTEIN"/>
    <property type="match status" value="1"/>
</dbReference>
<dbReference type="PANTHER" id="PTHR21666">
    <property type="entry name" value="PEPTIDASE-RELATED"/>
    <property type="match status" value="1"/>
</dbReference>
<keyword evidence="4" id="KW-1185">Reference proteome</keyword>
<dbReference type="InterPro" id="IPR016047">
    <property type="entry name" value="M23ase_b-sheet_dom"/>
</dbReference>
<dbReference type="InterPro" id="IPR011055">
    <property type="entry name" value="Dup_hybrid_motif"/>
</dbReference>
<feature type="domain" description="M23ase beta-sheet core" evidence="2">
    <location>
        <begin position="40"/>
        <end position="133"/>
    </location>
</feature>
<dbReference type="Gene3D" id="2.70.70.10">
    <property type="entry name" value="Glucose Permease (Domain IIA)"/>
    <property type="match status" value="1"/>
</dbReference>
<evidence type="ECO:0000313" key="4">
    <source>
        <dbReference type="Proteomes" id="UP001212803"/>
    </source>
</evidence>
<gene>
    <name evidence="3" type="ORF">O0235_00825</name>
</gene>
<dbReference type="SUPFAM" id="SSF51261">
    <property type="entry name" value="Duplicated hybrid motif"/>
    <property type="match status" value="1"/>
</dbReference>
<dbReference type="InterPro" id="IPR050570">
    <property type="entry name" value="Cell_wall_metabolism_enzyme"/>
</dbReference>
<dbReference type="RefSeq" id="WP_270056719.1">
    <property type="nucleotide sequence ID" value="NZ_CP115149.1"/>
</dbReference>
<feature type="region of interest" description="Disordered" evidence="1">
    <location>
        <begin position="33"/>
        <end position="54"/>
    </location>
</feature>
<dbReference type="CDD" id="cd12797">
    <property type="entry name" value="M23_peptidase"/>
    <property type="match status" value="1"/>
</dbReference>
<organism evidence="3 4">
    <name type="scientific">Tepidiforma flava</name>
    <dbReference type="NCBI Taxonomy" id="3004094"/>
    <lineage>
        <taxon>Bacteria</taxon>
        <taxon>Bacillati</taxon>
        <taxon>Chloroflexota</taxon>
        <taxon>Tepidiformia</taxon>
        <taxon>Tepidiformales</taxon>
        <taxon>Tepidiformaceae</taxon>
        <taxon>Tepidiforma</taxon>
    </lineage>
</organism>
<evidence type="ECO:0000313" key="3">
    <source>
        <dbReference type="EMBL" id="WBL36194.1"/>
    </source>
</evidence>
<dbReference type="Pfam" id="PF01551">
    <property type="entry name" value="Peptidase_M23"/>
    <property type="match status" value="1"/>
</dbReference>
<name>A0ABY7M6R3_9CHLR</name>
<proteinExistence type="predicted"/>
<sequence length="144" mass="15173">MTPRQWALPFIIPIELGGEVWVSGYFGEQRSFNGGPRTGHHGGTDIAAPAGTPVRSTNHGTVVMSELTLVRGNLVVVDHGGGVLSCYGHLSERSVEVGHAVRRGDVVGRVGSTGLSSGPHLHWELSVAGVLVDGLRWLDGTQGF</sequence>
<reference evidence="3 4" key="1">
    <citation type="journal article" date="2023" name="ISME J.">
        <title>Thermophilic Dehalococcoidia with unusual traits shed light on an unexpected past.</title>
        <authorList>
            <person name="Palmer M."/>
            <person name="Covington J.K."/>
            <person name="Zhou E.M."/>
            <person name="Thomas S.C."/>
            <person name="Habib N."/>
            <person name="Seymour C.O."/>
            <person name="Lai D."/>
            <person name="Johnston J."/>
            <person name="Hashimi A."/>
            <person name="Jiao J.Y."/>
            <person name="Muok A.R."/>
            <person name="Liu L."/>
            <person name="Xian W.D."/>
            <person name="Zhi X.Y."/>
            <person name="Li M.M."/>
            <person name="Silva L.P."/>
            <person name="Bowen B.P."/>
            <person name="Louie K."/>
            <person name="Briegel A."/>
            <person name="Pett-Ridge J."/>
            <person name="Weber P.K."/>
            <person name="Tocheva E.I."/>
            <person name="Woyke T."/>
            <person name="Northen T.R."/>
            <person name="Mayali X."/>
            <person name="Li W.J."/>
            <person name="Hedlund B.P."/>
        </authorList>
    </citation>
    <scope>NUCLEOTIDE SEQUENCE [LARGE SCALE GENOMIC DNA]</scope>
    <source>
        <strain evidence="3 4">YIM 72310</strain>
    </source>
</reference>